<name>A0A8S5LVZ9_9CAUD</name>
<evidence type="ECO:0000256" key="1">
    <source>
        <dbReference type="SAM" id="Phobius"/>
    </source>
</evidence>
<proteinExistence type="predicted"/>
<dbReference type="EMBL" id="BK014752">
    <property type="protein sequence ID" value="DAD74088.1"/>
    <property type="molecule type" value="Genomic_DNA"/>
</dbReference>
<keyword evidence="1" id="KW-0472">Membrane</keyword>
<sequence>MAGVSSFQVCKLGCKILISGSALSGSRLPRSFQNGPFLVTGFHAFLFSFTVLRAASMRYTDTKAACRSRETGGGSIPPYRTVWRMDSSPTKLHA</sequence>
<keyword evidence="1" id="KW-0812">Transmembrane</keyword>
<protein>
    <submittedName>
        <fullName evidence="2">Uncharacterized protein</fullName>
    </submittedName>
</protein>
<accession>A0A8S5LVZ9</accession>
<organism evidence="2">
    <name type="scientific">Myoviridae sp. ctqYq4</name>
    <dbReference type="NCBI Taxonomy" id="2826702"/>
    <lineage>
        <taxon>Viruses</taxon>
        <taxon>Duplodnaviria</taxon>
        <taxon>Heunggongvirae</taxon>
        <taxon>Uroviricota</taxon>
        <taxon>Caudoviricetes</taxon>
    </lineage>
</organism>
<evidence type="ECO:0000313" key="2">
    <source>
        <dbReference type="EMBL" id="DAD74088.1"/>
    </source>
</evidence>
<reference evidence="2" key="1">
    <citation type="journal article" date="2021" name="Proc. Natl. Acad. Sci. U.S.A.">
        <title>A Catalog of Tens of Thousands of Viruses from Human Metagenomes Reveals Hidden Associations with Chronic Diseases.</title>
        <authorList>
            <person name="Tisza M.J."/>
            <person name="Buck C.B."/>
        </authorList>
    </citation>
    <scope>NUCLEOTIDE SEQUENCE</scope>
    <source>
        <strain evidence="2">CtqYq4</strain>
    </source>
</reference>
<feature type="transmembrane region" description="Helical" evidence="1">
    <location>
        <begin position="37"/>
        <end position="55"/>
    </location>
</feature>
<keyword evidence="1" id="KW-1133">Transmembrane helix</keyword>